<dbReference type="AlphaFoldDB" id="A0A1Z1C4N3"/>
<dbReference type="Pfam" id="PF22893">
    <property type="entry name" value="ULD_2"/>
    <property type="match status" value="1"/>
</dbReference>
<evidence type="ECO:0000313" key="2">
    <source>
        <dbReference type="EMBL" id="ANM86550.1"/>
    </source>
</evidence>
<evidence type="ECO:0000313" key="3">
    <source>
        <dbReference type="EMBL" id="AUW31261.1"/>
    </source>
</evidence>
<proteinExistence type="predicted"/>
<dbReference type="PANTHER" id="PTHR38886:SF1">
    <property type="entry name" value="NACHT-NTPASE AND P-LOOP NTPASES N-TERMINAL DOMAIN-CONTAINING PROTEIN"/>
    <property type="match status" value="1"/>
</dbReference>
<dbReference type="InterPro" id="IPR054464">
    <property type="entry name" value="ULD_fung"/>
</dbReference>
<evidence type="ECO:0000259" key="1">
    <source>
        <dbReference type="Pfam" id="PF22893"/>
    </source>
</evidence>
<reference evidence="3" key="2">
    <citation type="submission" date="2017-12" db="EMBL/GenBank/DDBJ databases">
        <title>Genome Sequencing Reveals a Rich Biosynthetic Potential.</title>
        <authorList>
            <person name="Bertrand R.L."/>
            <person name="Abdel-Hameed M.E."/>
            <person name="Sorensen J.L."/>
        </authorList>
    </citation>
    <scope>NUCLEOTIDE SEQUENCE</scope>
</reference>
<dbReference type="EMBL" id="MG777503">
    <property type="protein sequence ID" value="AUW31261.1"/>
    <property type="molecule type" value="Genomic_DNA"/>
</dbReference>
<dbReference type="EMBL" id="KX264274">
    <property type="protein sequence ID" value="ANM86550.1"/>
    <property type="molecule type" value="Genomic_DNA"/>
</dbReference>
<sequence>MHERGLGVKANLRPSSCTFVIYNLSVDYQVSSYAGENSRLEQQQRANNQQNSEIVLANQGIKTNQQILNTHTDLILSLTKLVTNAATHEHTEELKDLMLEVLKANLQVYDIVRAMQGTMSHQIERQQPVLFLDACGRLSPIHLEFINSPEAFLAVLRVRFKDCGLQKIERKQFALEESQTKRTVDLRRPWHQCFLPGQKIVMSMIFTRTETPGSTCPGYQYESTIDTSYEVECIEEFTI</sequence>
<dbReference type="PANTHER" id="PTHR38886">
    <property type="entry name" value="SESA DOMAIN-CONTAINING PROTEIN"/>
    <property type="match status" value="1"/>
</dbReference>
<name>A0A1Z1C4N3_CLAUC</name>
<organism evidence="2">
    <name type="scientific">Cladonia uncialis subsp. uncialis</name>
    <dbReference type="NCBI Taxonomy" id="180999"/>
    <lineage>
        <taxon>Eukaryota</taxon>
        <taxon>Fungi</taxon>
        <taxon>Dikarya</taxon>
        <taxon>Ascomycota</taxon>
        <taxon>Pezizomycotina</taxon>
        <taxon>Lecanoromycetes</taxon>
        <taxon>OSLEUM clade</taxon>
        <taxon>Lecanoromycetidae</taxon>
        <taxon>Lecanorales</taxon>
        <taxon>Lecanorineae</taxon>
        <taxon>Cladoniaceae</taxon>
        <taxon>Cladonia</taxon>
    </lineage>
</organism>
<protein>
    <recommendedName>
        <fullName evidence="1">Ubiquitin-like domain-containing protein</fullName>
    </recommendedName>
</protein>
<reference evidence="2" key="1">
    <citation type="submission" date="2016-05" db="EMBL/GenBank/DDBJ databases">
        <title>Lichen genome sequencing reveals its rich biosynthetic potential.</title>
        <authorList>
            <person name="Bertrand R.L."/>
            <person name="Abdel-Hameed M."/>
            <person name="Sorensen J.L."/>
        </authorList>
    </citation>
    <scope>NUCLEOTIDE SEQUENCE</scope>
</reference>
<accession>A0A1Z1C4N3</accession>
<feature type="domain" description="Ubiquitin-like" evidence="1">
    <location>
        <begin position="125"/>
        <end position="207"/>
    </location>
</feature>